<dbReference type="SUPFAM" id="SSF82109">
    <property type="entry name" value="MIR domain"/>
    <property type="match status" value="1"/>
</dbReference>
<dbReference type="Gene3D" id="2.80.10.50">
    <property type="match status" value="1"/>
</dbReference>
<dbReference type="Pfam" id="PF02815">
    <property type="entry name" value="MIR"/>
    <property type="match status" value="1"/>
</dbReference>
<dbReference type="InterPro" id="IPR035910">
    <property type="entry name" value="RyR/IP3R_RIH_dom_sf"/>
</dbReference>
<dbReference type="EMBL" id="JAEAOA010001777">
    <property type="protein sequence ID" value="KAK3610321.1"/>
    <property type="molecule type" value="Genomic_DNA"/>
</dbReference>
<feature type="region of interest" description="Disordered" evidence="2">
    <location>
        <begin position="1302"/>
        <end position="1321"/>
    </location>
</feature>
<name>A0AAE0WD52_9BIVA</name>
<organism evidence="4 5">
    <name type="scientific">Potamilus streckersoni</name>
    <dbReference type="NCBI Taxonomy" id="2493646"/>
    <lineage>
        <taxon>Eukaryota</taxon>
        <taxon>Metazoa</taxon>
        <taxon>Spiralia</taxon>
        <taxon>Lophotrochozoa</taxon>
        <taxon>Mollusca</taxon>
        <taxon>Bivalvia</taxon>
        <taxon>Autobranchia</taxon>
        <taxon>Heteroconchia</taxon>
        <taxon>Palaeoheterodonta</taxon>
        <taxon>Unionida</taxon>
        <taxon>Unionoidea</taxon>
        <taxon>Unionidae</taxon>
        <taxon>Ambleminae</taxon>
        <taxon>Lampsilini</taxon>
        <taxon>Potamilus</taxon>
    </lineage>
</organism>
<dbReference type="Proteomes" id="UP001195483">
    <property type="component" value="Unassembled WGS sequence"/>
</dbReference>
<keyword evidence="5" id="KW-1185">Reference proteome</keyword>
<feature type="domain" description="MIR" evidence="3">
    <location>
        <begin position="38"/>
        <end position="84"/>
    </location>
</feature>
<gene>
    <name evidence="4" type="ORF">CHS0354_029791</name>
</gene>
<evidence type="ECO:0000313" key="4">
    <source>
        <dbReference type="EMBL" id="KAK3610321.1"/>
    </source>
</evidence>
<dbReference type="PANTHER" id="PTHR13715">
    <property type="entry name" value="RYANODINE RECEPTOR AND IP3 RECEPTOR"/>
    <property type="match status" value="1"/>
</dbReference>
<dbReference type="CDD" id="cd23280">
    <property type="entry name" value="beta-trefoil_MIR_itr-1-like"/>
    <property type="match status" value="1"/>
</dbReference>
<sequence length="1591" mass="182866">MVHFRIRVMDQHKPRTLSPPTSGNTFWHIEAENSILNGEILRWEQQIRLRHMTTRKYLCIDATKEITLTDDNEDPRTVFRLHSVLSEHDEIRFESYCRIEHVLTGFWLHALKDEDYIRKQFRDMDSSSDQSLRGLRWDSAQVRQVAASGESMYDDAFTIQCVERVHVIELNYVSGMVPFLLALIYDRKQGLLLNAKKTHMVLTALEELRKFMMVKNQPNKNRQKLMRNLRVIDLLVKILQCPLDGVADEQNLILVFKEAYEILYTYMIGKSRKNALYFAKYIEFFQTQFTQKGGIGLNVAQMIVELIRDKRKIVDRITHSQIDEFVSLLETSQNYRFLDLLQVLCVCDDVAIPNNQSYIVERWMDHGRKGVFLTARGQDINRMPNILYVSTNNGHSWQALHEFLDESNPSYDKDHHDFLIHQLDLYKALCHGRNDYAINMITKELRYLTWEETFLSLRSDILPDAIRAKYCDLTIGLFVDVGNNYSVLDHPNICFVYDYVGSKDEEKSQGDFIVKELVAIFPVLRDWIAEFLEMNNCMVASEIGHNMLVEQVLRLLYHLVKFGYYMDSEDVQNLLPRLFNLLDGRRDLPFPKDKGKGFSKESMRQVIQFQTLERYDESRETEIVVNAKYQVLDILDLLLTYQRNSRLQIPRGSQKPVSKGKGDYKMSVWYIGSDSSFTGTVRCQSGTLAFIHPLQGLDYMMSVWYIDTDSSFTGTVRCQSGTFTGTVGCQSGTLAFIHPLQGLDYMMSVWYIDTDSSFTGTVRCQSGTFTGTVGCQSGTLAFIHPLQGLDYKMSVWYIGSDSSFTGTVRCQSGTLAFIHPLQGLDYMMSVWYIDTDSSFTGTVRCQSGTLALIHPLWGTSFVGKFKVAEQSAGQRKQLTVTVPLLYDTFDPHDQSKKALSLQGKVNKELINMFNLSAIFDIELLTKILMDLTNYKYNKIITKSLNILNKIYSSKRNAFRLASKAQILLTQDSARVHREVLKNMPILRRLARAKLDDQQVKLMGNILDDLAEFCHLPMTPDEPHPMNQNIMVSNGILTVLFDVLVQEIDTKLLGQQYSGMTDIFKKAFYLLKLLARENGRVQHHIFERLDILLDVHVVQSDLAIALKEVFCGNQATCLKISPRQIQKIVNRAAEQQEKAPEFLDLLGMIVKVVGTGLTLKRNQAYVMKYIMQNYRKVAFVLDLQREEREKILTNPNRISTLRYYISLLDLLAACAEGENMFIESLCQTILPLDDLLWVLNNDKVENVYKKPFLKCLHHVYLKSGDTVMETGASEMSHFGDLWEFLSNVSVDMNRLTDSVKEDPDKIGTHLKTAPEKSSQASAPDFESSAYGSVLFFLDGVLPFLEAFYRDFYYPDPQSHGTETDETDHLAKAVVLFGEVVGPLLYKPHHMKNLVNCLTTIVPISNMPNSNLEHVLDRFASGITVEDTSSAVRRGNIEYYADEVEINAKFRTFTKNSSTVFYGHNTVTAQLKISSKREYTEIGGDEELPMGEEFQSHIKCFLNSSEKKPDKRVEWTEKLITQLHISMEVKRMTESARLEMDELNIKCLQILRGIIHNEERKLPEDWATRTTEPKIEKYDSLIEQLSYIIVLAT</sequence>
<dbReference type="InterPro" id="IPR000699">
    <property type="entry name" value="RIH_dom"/>
</dbReference>
<dbReference type="GO" id="GO:0005262">
    <property type="term" value="F:calcium channel activity"/>
    <property type="evidence" value="ECO:0007669"/>
    <property type="project" value="InterPro"/>
</dbReference>
<dbReference type="InterPro" id="IPR015925">
    <property type="entry name" value="Ryanodine_IP3_receptor"/>
</dbReference>
<reference evidence="4" key="1">
    <citation type="journal article" date="2021" name="Genome Biol. Evol.">
        <title>A High-Quality Reference Genome for a Parasitic Bivalve with Doubly Uniparental Inheritance (Bivalvia: Unionida).</title>
        <authorList>
            <person name="Smith C.H."/>
        </authorList>
    </citation>
    <scope>NUCLEOTIDE SEQUENCE</scope>
    <source>
        <strain evidence="4">CHS0354</strain>
    </source>
</reference>
<dbReference type="SUPFAM" id="SSF100909">
    <property type="entry name" value="IP3 receptor type 1 binding core, domain 2"/>
    <property type="match status" value="2"/>
</dbReference>
<dbReference type="PANTHER" id="PTHR13715:SF99">
    <property type="entry name" value="INOSITOL 1,4,5-TRISPHOSPHATE RECEPTOR-LIKE PROTEIN A"/>
    <property type="match status" value="1"/>
</dbReference>
<evidence type="ECO:0000259" key="3">
    <source>
        <dbReference type="SMART" id="SM00472"/>
    </source>
</evidence>
<dbReference type="InterPro" id="IPR016093">
    <property type="entry name" value="MIR_motif"/>
</dbReference>
<dbReference type="InterPro" id="IPR036300">
    <property type="entry name" value="MIR_dom_sf"/>
</dbReference>
<keyword evidence="1" id="KW-0677">Repeat</keyword>
<protein>
    <recommendedName>
        <fullName evidence="3">MIR domain-containing protein</fullName>
    </recommendedName>
</protein>
<comment type="caution">
    <text evidence="4">The sequence shown here is derived from an EMBL/GenBank/DDBJ whole genome shotgun (WGS) entry which is preliminary data.</text>
</comment>
<evidence type="ECO:0000313" key="5">
    <source>
        <dbReference type="Proteomes" id="UP001195483"/>
    </source>
</evidence>
<reference evidence="4" key="3">
    <citation type="submission" date="2023-05" db="EMBL/GenBank/DDBJ databases">
        <authorList>
            <person name="Smith C.H."/>
        </authorList>
    </citation>
    <scope>NUCLEOTIDE SEQUENCE</scope>
    <source>
        <strain evidence="4">CHS0354</strain>
        <tissue evidence="4">Mantle</tissue>
    </source>
</reference>
<evidence type="ECO:0000256" key="2">
    <source>
        <dbReference type="SAM" id="MobiDB-lite"/>
    </source>
</evidence>
<dbReference type="Gene3D" id="1.25.10.30">
    <property type="entry name" value="IP3 receptor type 1 binding core, RIH domain"/>
    <property type="match status" value="1"/>
</dbReference>
<evidence type="ECO:0000256" key="1">
    <source>
        <dbReference type="ARBA" id="ARBA00022737"/>
    </source>
</evidence>
<reference evidence="4" key="2">
    <citation type="journal article" date="2021" name="Genome Biol. Evol.">
        <title>Developing a high-quality reference genome for a parasitic bivalve with doubly uniparental inheritance (Bivalvia: Unionida).</title>
        <authorList>
            <person name="Smith C.H."/>
        </authorList>
    </citation>
    <scope>NUCLEOTIDE SEQUENCE</scope>
    <source>
        <strain evidence="4">CHS0354</strain>
        <tissue evidence="4">Mantle</tissue>
    </source>
</reference>
<proteinExistence type="predicted"/>
<dbReference type="SMART" id="SM00472">
    <property type="entry name" value="MIR"/>
    <property type="match status" value="1"/>
</dbReference>
<dbReference type="Pfam" id="PF01365">
    <property type="entry name" value="RYDR_ITPR"/>
    <property type="match status" value="2"/>
</dbReference>
<accession>A0AAE0WD52</accession>
<dbReference type="GO" id="GO:0016020">
    <property type="term" value="C:membrane"/>
    <property type="evidence" value="ECO:0007669"/>
    <property type="project" value="InterPro"/>
</dbReference>